<evidence type="ECO:0000256" key="1">
    <source>
        <dbReference type="SAM" id="MobiDB-lite"/>
    </source>
</evidence>
<gene>
    <name evidence="3" type="ORF">GIB67_028441</name>
</gene>
<feature type="compositionally biased region" description="Low complexity" evidence="1">
    <location>
        <begin position="1"/>
        <end position="18"/>
    </location>
</feature>
<dbReference type="AlphaFoldDB" id="A0A7J7P1F4"/>
<accession>A0A7J7P1F4</accession>
<evidence type="ECO:0000313" key="4">
    <source>
        <dbReference type="Proteomes" id="UP000541444"/>
    </source>
</evidence>
<protein>
    <submittedName>
        <fullName evidence="3">Uncharacterized protein</fullName>
    </submittedName>
</protein>
<sequence>MSTMMEELSSSMVNSSSNGGEGTPEKEQQAAGVGTLLQIMMLILSFVLGHLLRRHKVYYLPEASASLVIGSFFDFGSICESRYLESLQTCIVATLNIELGG</sequence>
<organism evidence="3 4">
    <name type="scientific">Kingdonia uniflora</name>
    <dbReference type="NCBI Taxonomy" id="39325"/>
    <lineage>
        <taxon>Eukaryota</taxon>
        <taxon>Viridiplantae</taxon>
        <taxon>Streptophyta</taxon>
        <taxon>Embryophyta</taxon>
        <taxon>Tracheophyta</taxon>
        <taxon>Spermatophyta</taxon>
        <taxon>Magnoliopsida</taxon>
        <taxon>Ranunculales</taxon>
        <taxon>Circaeasteraceae</taxon>
        <taxon>Kingdonia</taxon>
    </lineage>
</organism>
<feature type="transmembrane region" description="Helical" evidence="2">
    <location>
        <begin position="30"/>
        <end position="52"/>
    </location>
</feature>
<keyword evidence="4" id="KW-1185">Reference proteome</keyword>
<dbReference type="EMBL" id="JACGCM010000354">
    <property type="protein sequence ID" value="KAF6173143.1"/>
    <property type="molecule type" value="Genomic_DNA"/>
</dbReference>
<comment type="caution">
    <text evidence="3">The sequence shown here is derived from an EMBL/GenBank/DDBJ whole genome shotgun (WGS) entry which is preliminary data.</text>
</comment>
<reference evidence="3 4" key="1">
    <citation type="journal article" date="2020" name="IScience">
        <title>Genome Sequencing of the Endangered Kingdonia uniflora (Circaeasteraceae, Ranunculales) Reveals Potential Mechanisms of Evolutionary Specialization.</title>
        <authorList>
            <person name="Sun Y."/>
            <person name="Deng T."/>
            <person name="Zhang A."/>
            <person name="Moore M.J."/>
            <person name="Landis J.B."/>
            <person name="Lin N."/>
            <person name="Zhang H."/>
            <person name="Zhang X."/>
            <person name="Huang J."/>
            <person name="Zhang X."/>
            <person name="Sun H."/>
            <person name="Wang H."/>
        </authorList>
    </citation>
    <scope>NUCLEOTIDE SEQUENCE [LARGE SCALE GENOMIC DNA]</scope>
    <source>
        <strain evidence="3">TB1705</strain>
        <tissue evidence="3">Leaf</tissue>
    </source>
</reference>
<evidence type="ECO:0000256" key="2">
    <source>
        <dbReference type="SAM" id="Phobius"/>
    </source>
</evidence>
<dbReference type="OrthoDB" id="196264at2759"/>
<keyword evidence="2" id="KW-0472">Membrane</keyword>
<keyword evidence="2" id="KW-1133">Transmembrane helix</keyword>
<keyword evidence="2" id="KW-0812">Transmembrane</keyword>
<proteinExistence type="predicted"/>
<dbReference type="Proteomes" id="UP000541444">
    <property type="component" value="Unassembled WGS sequence"/>
</dbReference>
<feature type="region of interest" description="Disordered" evidence="1">
    <location>
        <begin position="1"/>
        <end position="29"/>
    </location>
</feature>
<evidence type="ECO:0000313" key="3">
    <source>
        <dbReference type="EMBL" id="KAF6173143.1"/>
    </source>
</evidence>
<name>A0A7J7P1F4_9MAGN</name>